<dbReference type="AlphaFoldDB" id="A0A5J4UKW9"/>
<feature type="non-terminal residue" evidence="2">
    <location>
        <position position="1"/>
    </location>
</feature>
<feature type="region of interest" description="Disordered" evidence="1">
    <location>
        <begin position="17"/>
        <end position="77"/>
    </location>
</feature>
<protein>
    <submittedName>
        <fullName evidence="2">Uncharacterized protein</fullName>
    </submittedName>
</protein>
<feature type="region of interest" description="Disordered" evidence="1">
    <location>
        <begin position="93"/>
        <end position="113"/>
    </location>
</feature>
<name>A0A5J4UKW9_9EUKA</name>
<evidence type="ECO:0000256" key="1">
    <source>
        <dbReference type="SAM" id="MobiDB-lite"/>
    </source>
</evidence>
<gene>
    <name evidence="2" type="ORF">EZS28_033637</name>
</gene>
<proteinExistence type="predicted"/>
<feature type="compositionally biased region" description="Basic and acidic residues" evidence="1">
    <location>
        <begin position="96"/>
        <end position="106"/>
    </location>
</feature>
<feature type="compositionally biased region" description="Basic and acidic residues" evidence="1">
    <location>
        <begin position="41"/>
        <end position="56"/>
    </location>
</feature>
<sequence>EQEQVEDTLAICDPGMDVQFNNNEDLTEQREKEGTSSISSKMDKINNGKKSIKDQMRGSLVGKLSSESNGLDKRNDSNEELFNRTILVGDIIGEQQTKDDRQETERNNNLNGCINNRMGSECDEEQHKDQKNIRIMGSEYGEFQPERDSGDLQINISPQGIYQPIGIQLNNDRNRQYNSVFLNSKRKSKISFEESDRFDIINRRGKWMDINNKTYRWDIEQRSGRVIKVVDGRGLLNKEGCVGQSAERLVSGNNSGSICSKKQCQTQEILYFGQGQKAER</sequence>
<reference evidence="2 3" key="1">
    <citation type="submission" date="2019-03" db="EMBL/GenBank/DDBJ databases">
        <title>Single cell metagenomics reveals metabolic interactions within the superorganism composed of flagellate Streblomastix strix and complex community of Bacteroidetes bacteria on its surface.</title>
        <authorList>
            <person name="Treitli S.C."/>
            <person name="Kolisko M."/>
            <person name="Husnik F."/>
            <person name="Keeling P."/>
            <person name="Hampl V."/>
        </authorList>
    </citation>
    <scope>NUCLEOTIDE SEQUENCE [LARGE SCALE GENOMIC DNA]</scope>
    <source>
        <strain evidence="2">ST1C</strain>
    </source>
</reference>
<accession>A0A5J4UKW9</accession>
<comment type="caution">
    <text evidence="2">The sequence shown here is derived from an EMBL/GenBank/DDBJ whole genome shotgun (WGS) entry which is preliminary data.</text>
</comment>
<evidence type="ECO:0000313" key="3">
    <source>
        <dbReference type="Proteomes" id="UP000324800"/>
    </source>
</evidence>
<evidence type="ECO:0000313" key="2">
    <source>
        <dbReference type="EMBL" id="KAA6370834.1"/>
    </source>
</evidence>
<dbReference type="EMBL" id="SNRW01015019">
    <property type="protein sequence ID" value="KAA6370834.1"/>
    <property type="molecule type" value="Genomic_DNA"/>
</dbReference>
<dbReference type="Proteomes" id="UP000324800">
    <property type="component" value="Unassembled WGS sequence"/>
</dbReference>
<organism evidence="2 3">
    <name type="scientific">Streblomastix strix</name>
    <dbReference type="NCBI Taxonomy" id="222440"/>
    <lineage>
        <taxon>Eukaryota</taxon>
        <taxon>Metamonada</taxon>
        <taxon>Preaxostyla</taxon>
        <taxon>Oxymonadida</taxon>
        <taxon>Streblomastigidae</taxon>
        <taxon>Streblomastix</taxon>
    </lineage>
</organism>